<dbReference type="Proteomes" id="UP000319514">
    <property type="component" value="Unassembled WGS sequence"/>
</dbReference>
<dbReference type="InterPro" id="IPR019079">
    <property type="entry name" value="Capsule_synth_CapA"/>
</dbReference>
<proteinExistence type="inferred from homology"/>
<evidence type="ECO:0000259" key="2">
    <source>
        <dbReference type="SMART" id="SM00854"/>
    </source>
</evidence>
<accession>A0A542ZP21</accession>
<name>A0A542ZP21_9MICO</name>
<dbReference type="InterPro" id="IPR052169">
    <property type="entry name" value="CW_Biosynth-Accessory"/>
</dbReference>
<dbReference type="PANTHER" id="PTHR33393:SF13">
    <property type="entry name" value="PGA BIOSYNTHESIS PROTEIN CAPA"/>
    <property type="match status" value="1"/>
</dbReference>
<organism evidence="3 4">
    <name type="scientific">Oryzihumus leptocrescens</name>
    <dbReference type="NCBI Taxonomy" id="297536"/>
    <lineage>
        <taxon>Bacteria</taxon>
        <taxon>Bacillati</taxon>
        <taxon>Actinomycetota</taxon>
        <taxon>Actinomycetes</taxon>
        <taxon>Micrococcales</taxon>
        <taxon>Intrasporangiaceae</taxon>
        <taxon>Oryzihumus</taxon>
    </lineage>
</organism>
<feature type="domain" description="Capsule synthesis protein CapA" evidence="2">
    <location>
        <begin position="4"/>
        <end position="242"/>
    </location>
</feature>
<protein>
    <submittedName>
        <fullName evidence="3">Poly-gamma-glutamate synthesis protein (Capsule biosynthesis protein)</fullName>
    </submittedName>
</protein>
<evidence type="ECO:0000313" key="3">
    <source>
        <dbReference type="EMBL" id="TQL61999.1"/>
    </source>
</evidence>
<comment type="caution">
    <text evidence="3">The sequence shown here is derived from an EMBL/GenBank/DDBJ whole genome shotgun (WGS) entry which is preliminary data.</text>
</comment>
<dbReference type="PANTHER" id="PTHR33393">
    <property type="entry name" value="POLYGLUTAMINE SYNTHESIS ACCESSORY PROTEIN RV0574C-RELATED"/>
    <property type="match status" value="1"/>
</dbReference>
<dbReference type="Pfam" id="PF09587">
    <property type="entry name" value="PGA_cap"/>
    <property type="match status" value="1"/>
</dbReference>
<keyword evidence="4" id="KW-1185">Reference proteome</keyword>
<dbReference type="EMBL" id="VFOQ01000001">
    <property type="protein sequence ID" value="TQL61999.1"/>
    <property type="molecule type" value="Genomic_DNA"/>
</dbReference>
<dbReference type="OrthoDB" id="9810718at2"/>
<reference evidence="3 4" key="1">
    <citation type="submission" date="2019-06" db="EMBL/GenBank/DDBJ databases">
        <title>Sequencing the genomes of 1000 actinobacteria strains.</title>
        <authorList>
            <person name="Klenk H.-P."/>
        </authorList>
    </citation>
    <scope>NUCLEOTIDE SEQUENCE [LARGE SCALE GENOMIC DNA]</scope>
    <source>
        <strain evidence="3 4">DSM 18082</strain>
    </source>
</reference>
<dbReference type="RefSeq" id="WP_141789709.1">
    <property type="nucleotide sequence ID" value="NZ_BAAAKX010000011.1"/>
</dbReference>
<dbReference type="Gene3D" id="3.60.21.10">
    <property type="match status" value="1"/>
</dbReference>
<dbReference type="SUPFAM" id="SSF56300">
    <property type="entry name" value="Metallo-dependent phosphatases"/>
    <property type="match status" value="1"/>
</dbReference>
<dbReference type="AlphaFoldDB" id="A0A542ZP21"/>
<sequence length="318" mass="33331">MTVTLALAGDTMLGRGVGAHLADHRVRDLFGDALLEVVRGTDGVVLNLECCVSTRGRPWPGRVFHFRAPPRAVEALTLLGVRCVTLANNHALDYGVEALLDTLDLLRAAGIAAAGAGPDEAEARAPAQVTVGGQPLTVVGLTDHPQEYAAAADRPGVAWADLPAGVPGWVTGAVAAGRHTGAVLVMPHWGPNMTREPPAHVRAAASALVAAGATVVAGHSAHVFHGAAAPVLYDLGDFLDDYAVDRRLRNDLGVLWLVTLDGGRLARAEALPLRLEFARTDVATGDDARWVERRLRRACADLGSEVTGSAERLELVLP</sequence>
<evidence type="ECO:0000256" key="1">
    <source>
        <dbReference type="ARBA" id="ARBA00005662"/>
    </source>
</evidence>
<evidence type="ECO:0000313" key="4">
    <source>
        <dbReference type="Proteomes" id="UP000319514"/>
    </source>
</evidence>
<dbReference type="InterPro" id="IPR029052">
    <property type="entry name" value="Metallo-depent_PP-like"/>
</dbReference>
<comment type="similarity">
    <text evidence="1">Belongs to the CapA family.</text>
</comment>
<gene>
    <name evidence="3" type="ORF">FB474_3428</name>
</gene>
<dbReference type="SMART" id="SM00854">
    <property type="entry name" value="PGA_cap"/>
    <property type="match status" value="1"/>
</dbReference>